<reference evidence="1" key="1">
    <citation type="submission" date="2014-09" db="EMBL/GenBank/DDBJ databases">
        <authorList>
            <person name="Magalhaes I.L.F."/>
            <person name="Oliveira U."/>
            <person name="Santos F.R."/>
            <person name="Vidigal T.H.D.A."/>
            <person name="Brescovit A.D."/>
            <person name="Santos A.J."/>
        </authorList>
    </citation>
    <scope>NUCLEOTIDE SEQUENCE</scope>
    <source>
        <tissue evidence="1">Shoot tissue taken approximately 20 cm above the soil surface</tissue>
    </source>
</reference>
<evidence type="ECO:0000313" key="1">
    <source>
        <dbReference type="EMBL" id="JAD76935.1"/>
    </source>
</evidence>
<reference evidence="1" key="2">
    <citation type="journal article" date="2015" name="Data Brief">
        <title>Shoot transcriptome of the giant reed, Arundo donax.</title>
        <authorList>
            <person name="Barrero R.A."/>
            <person name="Guerrero F.D."/>
            <person name="Moolhuijzen P."/>
            <person name="Goolsby J.A."/>
            <person name="Tidwell J."/>
            <person name="Bellgard S.E."/>
            <person name="Bellgard M.I."/>
        </authorList>
    </citation>
    <scope>NUCLEOTIDE SEQUENCE</scope>
    <source>
        <tissue evidence="1">Shoot tissue taken approximately 20 cm above the soil surface</tissue>
    </source>
</reference>
<organism evidence="1">
    <name type="scientific">Arundo donax</name>
    <name type="common">Giant reed</name>
    <name type="synonym">Donax arundinaceus</name>
    <dbReference type="NCBI Taxonomy" id="35708"/>
    <lineage>
        <taxon>Eukaryota</taxon>
        <taxon>Viridiplantae</taxon>
        <taxon>Streptophyta</taxon>
        <taxon>Embryophyta</taxon>
        <taxon>Tracheophyta</taxon>
        <taxon>Spermatophyta</taxon>
        <taxon>Magnoliopsida</taxon>
        <taxon>Liliopsida</taxon>
        <taxon>Poales</taxon>
        <taxon>Poaceae</taxon>
        <taxon>PACMAD clade</taxon>
        <taxon>Arundinoideae</taxon>
        <taxon>Arundineae</taxon>
        <taxon>Arundo</taxon>
    </lineage>
</organism>
<accession>A0A0A9CU60</accession>
<proteinExistence type="predicted"/>
<name>A0A0A9CU60_ARUDO</name>
<sequence length="40" mass="4895">MSYNTLLYHIRQAKNNFYYADSCFITKGNRLKKIYMPLHH</sequence>
<dbReference type="AlphaFoldDB" id="A0A0A9CU60"/>
<protein>
    <submittedName>
        <fullName evidence="1">Uncharacterized protein</fullName>
    </submittedName>
</protein>
<dbReference type="EMBL" id="GBRH01220960">
    <property type="protein sequence ID" value="JAD76935.1"/>
    <property type="molecule type" value="Transcribed_RNA"/>
</dbReference>